<dbReference type="STRING" id="1365950.SAMN05428963_11524"/>
<evidence type="ECO:0000313" key="2">
    <source>
        <dbReference type="Proteomes" id="UP000190135"/>
    </source>
</evidence>
<dbReference type="InterPro" id="IPR010710">
    <property type="entry name" value="DUF1289"/>
</dbReference>
<dbReference type="Proteomes" id="UP000190135">
    <property type="component" value="Unassembled WGS sequence"/>
</dbReference>
<evidence type="ECO:0008006" key="3">
    <source>
        <dbReference type="Google" id="ProtNLM"/>
    </source>
</evidence>
<dbReference type="RefSeq" id="WP_078709749.1">
    <property type="nucleotide sequence ID" value="NZ_FUXL01000015.1"/>
</dbReference>
<dbReference type="AlphaFoldDB" id="A0A1T4SWS3"/>
<dbReference type="Pfam" id="PF06945">
    <property type="entry name" value="DUF1289"/>
    <property type="match status" value="1"/>
</dbReference>
<protein>
    <recommendedName>
        <fullName evidence="3">DUF1289 domain-containing protein</fullName>
    </recommendedName>
</protein>
<dbReference type="OrthoDB" id="7906652at2"/>
<keyword evidence="2" id="KW-1185">Reference proteome</keyword>
<name>A0A1T4SWS3_9HYPH</name>
<evidence type="ECO:0000313" key="1">
    <source>
        <dbReference type="EMBL" id="SKA32617.1"/>
    </source>
</evidence>
<gene>
    <name evidence="1" type="ORF">SAMN05428963_11524</name>
</gene>
<sequence>MAKTWANAPSPCIDVCKYKRKGRCIGCGMTKDEKKAFGLLREKDAKKAFFRVLLDRLAEQGGAAFWATAYRRKCEKKGLPCPLDKLDLSEDAEEPAA</sequence>
<organism evidence="1 2">
    <name type="scientific">Consotaella salsifontis</name>
    <dbReference type="NCBI Taxonomy" id="1365950"/>
    <lineage>
        <taxon>Bacteria</taxon>
        <taxon>Pseudomonadati</taxon>
        <taxon>Pseudomonadota</taxon>
        <taxon>Alphaproteobacteria</taxon>
        <taxon>Hyphomicrobiales</taxon>
        <taxon>Aurantimonadaceae</taxon>
        <taxon>Consotaella</taxon>
    </lineage>
</organism>
<proteinExistence type="predicted"/>
<reference evidence="1 2" key="1">
    <citation type="submission" date="2017-02" db="EMBL/GenBank/DDBJ databases">
        <authorList>
            <person name="Peterson S.W."/>
        </authorList>
    </citation>
    <scope>NUCLEOTIDE SEQUENCE [LARGE SCALE GENOMIC DNA]</scope>
    <source>
        <strain evidence="1 2">USBA 369</strain>
    </source>
</reference>
<dbReference type="EMBL" id="FUXL01000015">
    <property type="protein sequence ID" value="SKA32617.1"/>
    <property type="molecule type" value="Genomic_DNA"/>
</dbReference>
<accession>A0A1T4SWS3</accession>